<gene>
    <name evidence="2" type="ORF">CTEN210_01346</name>
</gene>
<accession>A0AAD3CEY6</accession>
<evidence type="ECO:0000313" key="2">
    <source>
        <dbReference type="EMBL" id="GFH44872.1"/>
    </source>
</evidence>
<evidence type="ECO:0000256" key="1">
    <source>
        <dbReference type="SAM" id="MobiDB-lite"/>
    </source>
</evidence>
<dbReference type="Proteomes" id="UP001054902">
    <property type="component" value="Unassembled WGS sequence"/>
</dbReference>
<reference evidence="2 3" key="1">
    <citation type="journal article" date="2021" name="Sci. Rep.">
        <title>The genome of the diatom Chaetoceros tenuissimus carries an ancient integrated fragment of an extant virus.</title>
        <authorList>
            <person name="Hongo Y."/>
            <person name="Kimura K."/>
            <person name="Takaki Y."/>
            <person name="Yoshida Y."/>
            <person name="Baba S."/>
            <person name="Kobayashi G."/>
            <person name="Nagasaki K."/>
            <person name="Hano T."/>
            <person name="Tomaru Y."/>
        </authorList>
    </citation>
    <scope>NUCLEOTIDE SEQUENCE [LARGE SCALE GENOMIC DNA]</scope>
    <source>
        <strain evidence="2 3">NIES-3715</strain>
    </source>
</reference>
<keyword evidence="3" id="KW-1185">Reference proteome</keyword>
<sequence length="372" mass="42156">MSTSSDMPWTMPVGQSYPPLEEDEAEQPVEEIKEAVKFVRVDTKHADVTIPRRTRTMDKINIEIEGKQYNLNVPHGEQGNTVRFFLAKKEDRKYLKAEKAEKEAEKAKAEQAAAKENRDEFTNERENSDADLDEVRFTRVDSKHADVTIPRRARTMQQIVIELDGVEKELTVPKGEQGNTVRYLIVAQNKKTTDAPMCGFMSNLPWVESNDSLVGNDETMLNNLRSILTDEDSYEEDSTVVSDGSTVYSIFALKTDKTEEEITEENHDDFEDEFGDVNESRDSCEEVNENESEIDNHDGENLLLEPVSIVRVDTKHADVTIPQRVRTLDVMAIEQDGIKYKVKVPKGGQGKTVRYNLKQKSSSTCGFSLCFG</sequence>
<organism evidence="2 3">
    <name type="scientific">Chaetoceros tenuissimus</name>
    <dbReference type="NCBI Taxonomy" id="426638"/>
    <lineage>
        <taxon>Eukaryota</taxon>
        <taxon>Sar</taxon>
        <taxon>Stramenopiles</taxon>
        <taxon>Ochrophyta</taxon>
        <taxon>Bacillariophyta</taxon>
        <taxon>Coscinodiscophyceae</taxon>
        <taxon>Chaetocerotophycidae</taxon>
        <taxon>Chaetocerotales</taxon>
        <taxon>Chaetocerotaceae</taxon>
        <taxon>Chaetoceros</taxon>
    </lineage>
</organism>
<proteinExistence type="predicted"/>
<protein>
    <submittedName>
        <fullName evidence="2">Uncharacterized protein</fullName>
    </submittedName>
</protein>
<name>A0AAD3CEY6_9STRA</name>
<evidence type="ECO:0000313" key="3">
    <source>
        <dbReference type="Proteomes" id="UP001054902"/>
    </source>
</evidence>
<feature type="region of interest" description="Disordered" evidence="1">
    <location>
        <begin position="108"/>
        <end position="130"/>
    </location>
</feature>
<comment type="caution">
    <text evidence="2">The sequence shown here is derived from an EMBL/GenBank/DDBJ whole genome shotgun (WGS) entry which is preliminary data.</text>
</comment>
<dbReference type="AlphaFoldDB" id="A0AAD3CEY6"/>
<dbReference type="EMBL" id="BLLK01000020">
    <property type="protein sequence ID" value="GFH44872.1"/>
    <property type="molecule type" value="Genomic_DNA"/>
</dbReference>
<feature type="region of interest" description="Disordered" evidence="1">
    <location>
        <begin position="1"/>
        <end position="28"/>
    </location>
</feature>